<feature type="region of interest" description="Disordered" evidence="1">
    <location>
        <begin position="164"/>
        <end position="196"/>
    </location>
</feature>
<proteinExistence type="predicted"/>
<evidence type="ECO:0000256" key="1">
    <source>
        <dbReference type="SAM" id="MobiDB-lite"/>
    </source>
</evidence>
<dbReference type="PANTHER" id="PTHR35519:SF2">
    <property type="entry name" value="PH DOMAIN PROTEIN"/>
    <property type="match status" value="1"/>
</dbReference>
<dbReference type="RefSeq" id="WP_336349065.1">
    <property type="nucleotide sequence ID" value="NZ_JAZAQL010000001.1"/>
</dbReference>
<gene>
    <name evidence="2" type="ORF">ACFQGB_04270</name>
</gene>
<protein>
    <submittedName>
        <fullName evidence="2">DUF4112 domain-containing protein</fullName>
    </submittedName>
</protein>
<keyword evidence="3" id="KW-1185">Reference proteome</keyword>
<evidence type="ECO:0000313" key="3">
    <source>
        <dbReference type="Proteomes" id="UP001596395"/>
    </source>
</evidence>
<dbReference type="InterPro" id="IPR025187">
    <property type="entry name" value="DUF4112"/>
</dbReference>
<evidence type="ECO:0000313" key="2">
    <source>
        <dbReference type="EMBL" id="MFC6952070.1"/>
    </source>
</evidence>
<dbReference type="Pfam" id="PF13430">
    <property type="entry name" value="DUF4112"/>
    <property type="match status" value="1"/>
</dbReference>
<dbReference type="EMBL" id="JBHSXN010000001">
    <property type="protein sequence ID" value="MFC6952070.1"/>
    <property type="molecule type" value="Genomic_DNA"/>
</dbReference>
<organism evidence="2 3">
    <name type="scientific">Halorubellus litoreus</name>
    <dbReference type="NCBI Taxonomy" id="755308"/>
    <lineage>
        <taxon>Archaea</taxon>
        <taxon>Methanobacteriati</taxon>
        <taxon>Methanobacteriota</taxon>
        <taxon>Stenosarchaea group</taxon>
        <taxon>Halobacteria</taxon>
        <taxon>Halobacteriales</taxon>
        <taxon>Halorubellaceae</taxon>
        <taxon>Halorubellus</taxon>
    </lineage>
</organism>
<dbReference type="PANTHER" id="PTHR35519">
    <property type="entry name" value="MEMBRANE PROTEINS"/>
    <property type="match status" value="1"/>
</dbReference>
<reference evidence="2 3" key="1">
    <citation type="journal article" date="2019" name="Int. J. Syst. Evol. Microbiol.">
        <title>The Global Catalogue of Microorganisms (GCM) 10K type strain sequencing project: providing services to taxonomists for standard genome sequencing and annotation.</title>
        <authorList>
            <consortium name="The Broad Institute Genomics Platform"/>
            <consortium name="The Broad Institute Genome Sequencing Center for Infectious Disease"/>
            <person name="Wu L."/>
            <person name="Ma J."/>
        </authorList>
    </citation>
    <scope>NUCLEOTIDE SEQUENCE [LARGE SCALE GENOMIC DNA]</scope>
    <source>
        <strain evidence="2 3">GX26</strain>
    </source>
</reference>
<dbReference type="Proteomes" id="UP001596395">
    <property type="component" value="Unassembled WGS sequence"/>
</dbReference>
<accession>A0ABD5VD35</accession>
<sequence>MTGDDRDPFAEPYDGPVPDGVDEAAVDRMRLVAKVMDDAVRLPGTDFRVGADPVLGVLPGVGDVVAAGVSMYIVLESARLGVSYGTLVEMLANVAIDVAGGAIPYVGTVVDVMFKSNQRNLALALDDLAEGASDTVFASVEDAATDALEGAADATEEVVDAAADAASGDETVGAGTTAERDGPVEIPIEVEDEDVE</sequence>
<name>A0ABD5VD35_9EURY</name>
<comment type="caution">
    <text evidence="2">The sequence shown here is derived from an EMBL/GenBank/DDBJ whole genome shotgun (WGS) entry which is preliminary data.</text>
</comment>
<dbReference type="AlphaFoldDB" id="A0ABD5VD35"/>